<gene>
    <name evidence="7" type="ORF">B0T16DRAFT_419661</name>
</gene>
<evidence type="ECO:0000259" key="6">
    <source>
        <dbReference type="PROSITE" id="PS51387"/>
    </source>
</evidence>
<dbReference type="Pfam" id="PF01565">
    <property type="entry name" value="FAD_binding_4"/>
    <property type="match status" value="1"/>
</dbReference>
<dbReference type="SUPFAM" id="SSF56176">
    <property type="entry name" value="FAD-binding/transporter-associated domain-like"/>
    <property type="match status" value="1"/>
</dbReference>
<evidence type="ECO:0000313" key="7">
    <source>
        <dbReference type="EMBL" id="KAK0641329.1"/>
    </source>
</evidence>
<proteinExistence type="inferred from homology"/>
<dbReference type="EMBL" id="JAULSV010000006">
    <property type="protein sequence ID" value="KAK0641329.1"/>
    <property type="molecule type" value="Genomic_DNA"/>
</dbReference>
<reference evidence="7" key="1">
    <citation type="submission" date="2023-06" db="EMBL/GenBank/DDBJ databases">
        <title>Genome-scale phylogeny and comparative genomics of the fungal order Sordariales.</title>
        <authorList>
            <consortium name="Lawrence Berkeley National Laboratory"/>
            <person name="Hensen N."/>
            <person name="Bonometti L."/>
            <person name="Westerberg I."/>
            <person name="Brannstrom I.O."/>
            <person name="Guillou S."/>
            <person name="Cros-Aarteil S."/>
            <person name="Calhoun S."/>
            <person name="Haridas S."/>
            <person name="Kuo A."/>
            <person name="Mondo S."/>
            <person name="Pangilinan J."/>
            <person name="Riley R."/>
            <person name="Labutti K."/>
            <person name="Andreopoulos B."/>
            <person name="Lipzen A."/>
            <person name="Chen C."/>
            <person name="Yanf M."/>
            <person name="Daum C."/>
            <person name="Ng V."/>
            <person name="Clum A."/>
            <person name="Steindorff A."/>
            <person name="Ohm R."/>
            <person name="Martin F."/>
            <person name="Silar P."/>
            <person name="Natvig D."/>
            <person name="Lalanne C."/>
            <person name="Gautier V."/>
            <person name="Ament-Velasquez S.L."/>
            <person name="Kruys A."/>
            <person name="Hutchinson M.I."/>
            <person name="Powell A.J."/>
            <person name="Barry K."/>
            <person name="Miller A.N."/>
            <person name="Grigoriev I.V."/>
            <person name="Debuchy R."/>
            <person name="Gladieux P."/>
            <person name="Thoren M.H."/>
            <person name="Johannesson H."/>
        </authorList>
    </citation>
    <scope>NUCLEOTIDE SEQUENCE</scope>
    <source>
        <strain evidence="7">SMH2532-1</strain>
    </source>
</reference>
<dbReference type="InterPro" id="IPR007173">
    <property type="entry name" value="ALO_C"/>
</dbReference>
<comment type="pathway">
    <text evidence="1">Cofactor biosynthesis; D-erythroascorbate biosynthesis; dehydro-D-arabinono-1,4-lactone from D-arabinose: step 2/2.</text>
</comment>
<name>A0AA40CLF2_9PEZI</name>
<dbReference type="Pfam" id="PF04030">
    <property type="entry name" value="ALO"/>
    <property type="match status" value="1"/>
</dbReference>
<dbReference type="PROSITE" id="PS51387">
    <property type="entry name" value="FAD_PCMH"/>
    <property type="match status" value="1"/>
</dbReference>
<sequence>MINSRAKSIYQFPTPTAIEHSTAMSSLLCCLRRKPGDKADPADNDETTEFITDILSRLENDPDDKPAQKKIEDQLQAQPAAVFDALKQEANRLPLPEVQPTIAPLSAPSPASTTDKDWVNSVGEQRCTPLKKVKPQTLQELVNVINDAREKKQRVRAVGSGHAFSDVARTDNAVLVDLVLLNDIDAIDAAKLRPHAQGLAPRLLQVQAGVMLRALKLELDQRGLALVNMGGYDGQKLGGTLSTGTHGSGITFGPMASQARAIVLVSETGVVYQIEPGGGKGVTDPERFSGVIQGVPVVLKQDDDWFRAAQVAMGCLGVIYGYIFEVADAFVVKEQRRSTTWEEIKPELAPSKWHPVAPIVAAVDHFELVLNPYTRWFRNACVKIERTRLPNDTPASGERQDWLEALLQQVAIQKAPDLVAFLSKIPFLSPLVIDQAIMTLVYDNPYIDKSYNVFSMGSANEIKGMALELHCDAKQCVPTIDKLLAVFQEQALKYMWYMAGPLGIRFVAASDAFLAPQSGRMTCTIELAMLTGLETGKELAKRVKERICTADTTSVRVHWGLDMDFVTAKDVRAWYPDFERWNGVYKGLNTTGMFSNKFTDRVGISIN</sequence>
<evidence type="ECO:0000256" key="1">
    <source>
        <dbReference type="ARBA" id="ARBA00005083"/>
    </source>
</evidence>
<dbReference type="InterPro" id="IPR036318">
    <property type="entry name" value="FAD-bd_PCMH-like_sf"/>
</dbReference>
<dbReference type="InterPro" id="IPR016169">
    <property type="entry name" value="FAD-bd_PCMH_sub2"/>
</dbReference>
<feature type="domain" description="FAD-binding PCMH-type" evidence="6">
    <location>
        <begin position="125"/>
        <end position="329"/>
    </location>
</feature>
<evidence type="ECO:0000256" key="3">
    <source>
        <dbReference type="ARBA" id="ARBA00013136"/>
    </source>
</evidence>
<dbReference type="InterPro" id="IPR006093">
    <property type="entry name" value="Oxy_OxRdtase_FAD_BS"/>
</dbReference>
<evidence type="ECO:0000313" key="8">
    <source>
        <dbReference type="Proteomes" id="UP001174936"/>
    </source>
</evidence>
<dbReference type="PANTHER" id="PTHR43762:SF1">
    <property type="entry name" value="D-ARABINONO-1,4-LACTONE OXIDASE"/>
    <property type="match status" value="1"/>
</dbReference>
<dbReference type="Gene3D" id="3.30.465.10">
    <property type="match status" value="1"/>
</dbReference>
<dbReference type="InterPro" id="IPR010031">
    <property type="entry name" value="FAD_lactone_oxidase-like"/>
</dbReference>
<comment type="similarity">
    <text evidence="2">Belongs to the oxygen-dependent FAD-linked oxidoreductase family.</text>
</comment>
<evidence type="ECO:0000256" key="2">
    <source>
        <dbReference type="ARBA" id="ARBA00005466"/>
    </source>
</evidence>
<dbReference type="Gene3D" id="3.30.43.10">
    <property type="entry name" value="Uridine Diphospho-n-acetylenolpyruvylglucosamine Reductase, domain 2"/>
    <property type="match status" value="1"/>
</dbReference>
<dbReference type="PIRSF" id="PIRSF000136">
    <property type="entry name" value="LGO_GLO"/>
    <property type="match status" value="1"/>
</dbReference>
<dbReference type="EC" id="1.1.3.37" evidence="3"/>
<dbReference type="GO" id="GO:0071949">
    <property type="term" value="F:FAD binding"/>
    <property type="evidence" value="ECO:0007669"/>
    <property type="project" value="InterPro"/>
</dbReference>
<keyword evidence="8" id="KW-1185">Reference proteome</keyword>
<dbReference type="InterPro" id="IPR016166">
    <property type="entry name" value="FAD-bd_PCMH"/>
</dbReference>
<dbReference type="InterPro" id="IPR006094">
    <property type="entry name" value="Oxid_FAD_bind_N"/>
</dbReference>
<accession>A0AA40CLF2</accession>
<dbReference type="Proteomes" id="UP001174936">
    <property type="component" value="Unassembled WGS sequence"/>
</dbReference>
<protein>
    <recommendedName>
        <fullName evidence="3">D-arabinono-1,4-lactone oxidase</fullName>
        <ecNumber evidence="3">1.1.3.37</ecNumber>
    </recommendedName>
    <alternativeName>
        <fullName evidence="5">L-galactono-gamma-lactone oxidase</fullName>
    </alternativeName>
</protein>
<dbReference type="AlphaFoldDB" id="A0AA40CLF2"/>
<keyword evidence="4" id="KW-0560">Oxidoreductase</keyword>
<evidence type="ECO:0000256" key="5">
    <source>
        <dbReference type="ARBA" id="ARBA00033418"/>
    </source>
</evidence>
<dbReference type="GO" id="GO:0003885">
    <property type="term" value="F:D-arabinono-1,4-lactone oxidase activity"/>
    <property type="evidence" value="ECO:0007669"/>
    <property type="project" value="UniProtKB-EC"/>
</dbReference>
<dbReference type="PROSITE" id="PS00862">
    <property type="entry name" value="OX2_COVAL_FAD"/>
    <property type="match status" value="1"/>
</dbReference>
<dbReference type="PANTHER" id="PTHR43762">
    <property type="entry name" value="L-GULONOLACTONE OXIDASE"/>
    <property type="match status" value="1"/>
</dbReference>
<dbReference type="GO" id="GO:0016020">
    <property type="term" value="C:membrane"/>
    <property type="evidence" value="ECO:0007669"/>
    <property type="project" value="InterPro"/>
</dbReference>
<evidence type="ECO:0000256" key="4">
    <source>
        <dbReference type="ARBA" id="ARBA00023002"/>
    </source>
</evidence>
<comment type="caution">
    <text evidence="7">The sequence shown here is derived from an EMBL/GenBank/DDBJ whole genome shotgun (WGS) entry which is preliminary data.</text>
</comment>
<organism evidence="7 8">
    <name type="scientific">Cercophora newfieldiana</name>
    <dbReference type="NCBI Taxonomy" id="92897"/>
    <lineage>
        <taxon>Eukaryota</taxon>
        <taxon>Fungi</taxon>
        <taxon>Dikarya</taxon>
        <taxon>Ascomycota</taxon>
        <taxon>Pezizomycotina</taxon>
        <taxon>Sordariomycetes</taxon>
        <taxon>Sordariomycetidae</taxon>
        <taxon>Sordariales</taxon>
        <taxon>Lasiosphaeriaceae</taxon>
        <taxon>Cercophora</taxon>
    </lineage>
</organism>
<dbReference type="InterPro" id="IPR016167">
    <property type="entry name" value="FAD-bd_PCMH_sub1"/>
</dbReference>
<dbReference type="Gene3D" id="3.30.70.2520">
    <property type="match status" value="1"/>
</dbReference>